<dbReference type="Gene3D" id="1.10.8.60">
    <property type="match status" value="1"/>
</dbReference>
<dbReference type="SUPFAM" id="SSF52540">
    <property type="entry name" value="P-loop containing nucleoside triphosphate hydrolases"/>
    <property type="match status" value="1"/>
</dbReference>
<evidence type="ECO:0000256" key="7">
    <source>
        <dbReference type="ARBA" id="ARBA00023125"/>
    </source>
</evidence>
<protein>
    <recommendedName>
        <fullName evidence="8 9">Chromosomal replication initiator protein DnaA</fullName>
    </recommendedName>
</protein>
<comment type="subunit">
    <text evidence="8">Oligomerizes as a right-handed, spiral filament on DNA at oriC.</text>
</comment>
<dbReference type="Pfam" id="PF00308">
    <property type="entry name" value="Bac_DnaA"/>
    <property type="match status" value="1"/>
</dbReference>
<feature type="region of interest" description="Domain I, interacts with DnaA modulators" evidence="8">
    <location>
        <begin position="1"/>
        <end position="88"/>
    </location>
</feature>
<evidence type="ECO:0000256" key="8">
    <source>
        <dbReference type="HAMAP-Rule" id="MF_00377"/>
    </source>
</evidence>
<keyword evidence="6 8" id="KW-0446">Lipid-binding</keyword>
<dbReference type="InterPro" id="IPR024633">
    <property type="entry name" value="DnaA_N_dom"/>
</dbReference>
<keyword evidence="4 8" id="KW-0547">Nucleotide-binding</keyword>
<evidence type="ECO:0000259" key="13">
    <source>
        <dbReference type="SMART" id="SM00382"/>
    </source>
</evidence>
<dbReference type="PANTHER" id="PTHR30050">
    <property type="entry name" value="CHROMOSOMAL REPLICATION INITIATOR PROTEIN DNAA"/>
    <property type="match status" value="1"/>
</dbReference>
<dbReference type="EMBL" id="JACRTB010000017">
    <property type="protein sequence ID" value="MBC8576912.1"/>
    <property type="molecule type" value="Genomic_DNA"/>
</dbReference>
<dbReference type="CDD" id="cd06571">
    <property type="entry name" value="Bac_DnaA_C"/>
    <property type="match status" value="1"/>
</dbReference>
<dbReference type="InterPro" id="IPR010921">
    <property type="entry name" value="Trp_repressor/repl_initiator"/>
</dbReference>
<comment type="similarity">
    <text evidence="1 8 11">Belongs to the DnaA family.</text>
</comment>
<keyword evidence="7 8" id="KW-0238">DNA-binding</keyword>
<keyword evidence="5 8" id="KW-0067">ATP-binding</keyword>
<dbReference type="InterPro" id="IPR013317">
    <property type="entry name" value="DnaA_dom"/>
</dbReference>
<dbReference type="SMART" id="SM00382">
    <property type="entry name" value="AAA"/>
    <property type="match status" value="1"/>
</dbReference>
<sequence length="451" mass="51221">MDSTQEIFSYVQEYCQKMMPAGPYKLWIKDILCDSFDETSAVLLVPTNFRRQIIESKYLEFLTTAFQEVVGFPVRVSVQSEEERRSAEPPPESRQQEEGGGEELDFNSNFLPNGEYAYTFSTFIVGSSNKFAHAASVAVANNPSSSYNPLFIYGDSGLGKTHLLRAICSEIADNYPSFEIIYVKGEDFTNELINAIKTDKTKAFHDKYRKADVLLVDDIQFISGKVSTQEEFFHTFNTLYEANKQIVLTSDRPPKEIKTLEDRLRSRFESGLIADIQPPDYETRVAILRRKAELLDLDLPDDVTEYIANRLKTNIRQLEGTVKKIKAFKLLAGSPPSIPIAQNAIRDILNDSQPVSVTVERIINEVSRYFEVSPQDIRSMDRTANVSLARQAAVYIIREITHMSMASIGEEFSNRDHSTIVYTIKQTKATMGSNAQYKNTIEDIIKNIRDQ</sequence>
<feature type="binding site" evidence="8">
    <location>
        <position position="157"/>
    </location>
    <ligand>
        <name>ATP</name>
        <dbReference type="ChEBI" id="CHEBI:30616"/>
    </ligand>
</feature>
<evidence type="ECO:0000313" key="15">
    <source>
        <dbReference type="EMBL" id="MBC8576912.1"/>
    </source>
</evidence>
<dbReference type="Gene3D" id="3.30.300.180">
    <property type="match status" value="1"/>
</dbReference>
<comment type="domain">
    <text evidence="8">Domain I is involved in oligomerization and binding regulators, domain II is flexibile and of varying length in different bacteria, domain III forms the AAA+ region, while domain IV binds dsDNA.</text>
</comment>
<gene>
    <name evidence="8 15" type="primary">dnaA</name>
    <name evidence="15" type="ORF">H8717_10915</name>
</gene>
<keyword evidence="2 8" id="KW-0963">Cytoplasm</keyword>
<dbReference type="Proteomes" id="UP000658131">
    <property type="component" value="Unassembled WGS sequence"/>
</dbReference>
<feature type="domain" description="AAA+ ATPase" evidence="13">
    <location>
        <begin position="146"/>
        <end position="274"/>
    </location>
</feature>
<dbReference type="InterPro" id="IPR001957">
    <property type="entry name" value="Chromosome_initiator_DnaA"/>
</dbReference>
<organism evidence="15 16">
    <name type="scientific">Yanshouia hominis</name>
    <dbReference type="NCBI Taxonomy" id="2763673"/>
    <lineage>
        <taxon>Bacteria</taxon>
        <taxon>Bacillati</taxon>
        <taxon>Bacillota</taxon>
        <taxon>Clostridia</taxon>
        <taxon>Eubacteriales</taxon>
        <taxon>Oscillospiraceae</taxon>
        <taxon>Yanshouia</taxon>
    </lineage>
</organism>
<feature type="region of interest" description="Domain IV, binds dsDNA" evidence="8">
    <location>
        <begin position="330"/>
        <end position="451"/>
    </location>
</feature>
<name>A0ABR7NM46_9FIRM</name>
<evidence type="ECO:0000259" key="14">
    <source>
        <dbReference type="SMART" id="SM00760"/>
    </source>
</evidence>
<feature type="binding site" evidence="8">
    <location>
        <position position="161"/>
    </location>
    <ligand>
        <name>ATP</name>
        <dbReference type="ChEBI" id="CHEBI:30616"/>
    </ligand>
</feature>
<dbReference type="InterPro" id="IPR013159">
    <property type="entry name" value="DnaA_C"/>
</dbReference>
<proteinExistence type="inferred from homology"/>
<dbReference type="CDD" id="cd00009">
    <property type="entry name" value="AAA"/>
    <property type="match status" value="1"/>
</dbReference>
<dbReference type="SUPFAM" id="SSF48295">
    <property type="entry name" value="TrpR-like"/>
    <property type="match status" value="1"/>
</dbReference>
<evidence type="ECO:0000256" key="12">
    <source>
        <dbReference type="SAM" id="MobiDB-lite"/>
    </source>
</evidence>
<accession>A0ABR7NM46</accession>
<evidence type="ECO:0000256" key="1">
    <source>
        <dbReference type="ARBA" id="ARBA00006583"/>
    </source>
</evidence>
<dbReference type="Pfam" id="PF08299">
    <property type="entry name" value="Bac_DnaA_C"/>
    <property type="match status" value="1"/>
</dbReference>
<dbReference type="PRINTS" id="PR00051">
    <property type="entry name" value="DNAA"/>
</dbReference>
<dbReference type="NCBIfam" id="TIGR00362">
    <property type="entry name" value="DnaA"/>
    <property type="match status" value="1"/>
</dbReference>
<dbReference type="Gene3D" id="1.10.1750.10">
    <property type="match status" value="1"/>
</dbReference>
<evidence type="ECO:0000313" key="16">
    <source>
        <dbReference type="Proteomes" id="UP000658131"/>
    </source>
</evidence>
<evidence type="ECO:0000256" key="11">
    <source>
        <dbReference type="RuleBase" id="RU004227"/>
    </source>
</evidence>
<evidence type="ECO:0000256" key="5">
    <source>
        <dbReference type="ARBA" id="ARBA00022840"/>
    </source>
</evidence>
<evidence type="ECO:0000256" key="6">
    <source>
        <dbReference type="ARBA" id="ARBA00023121"/>
    </source>
</evidence>
<dbReference type="InterPro" id="IPR038454">
    <property type="entry name" value="DnaA_N_sf"/>
</dbReference>
<dbReference type="PANTHER" id="PTHR30050:SF2">
    <property type="entry name" value="CHROMOSOMAL REPLICATION INITIATOR PROTEIN DNAA"/>
    <property type="match status" value="1"/>
</dbReference>
<dbReference type="SMART" id="SM00760">
    <property type="entry name" value="Bac_DnaA_C"/>
    <property type="match status" value="1"/>
</dbReference>
<comment type="caution">
    <text evidence="15">The sequence shown here is derived from an EMBL/GenBank/DDBJ whole genome shotgun (WGS) entry which is preliminary data.</text>
</comment>
<evidence type="ECO:0000256" key="3">
    <source>
        <dbReference type="ARBA" id="ARBA00022705"/>
    </source>
</evidence>
<evidence type="ECO:0000256" key="2">
    <source>
        <dbReference type="ARBA" id="ARBA00022490"/>
    </source>
</evidence>
<keyword evidence="3 8" id="KW-0235">DNA replication</keyword>
<comment type="caution">
    <text evidence="8">Lacks conserved residue(s) required for the propagation of feature annotation.</text>
</comment>
<feature type="region of interest" description="Disordered" evidence="12">
    <location>
        <begin position="80"/>
        <end position="105"/>
    </location>
</feature>
<dbReference type="RefSeq" id="WP_262400386.1">
    <property type="nucleotide sequence ID" value="NZ_JACRTB010000017.1"/>
</dbReference>
<dbReference type="HAMAP" id="MF_00377">
    <property type="entry name" value="DnaA_bact"/>
    <property type="match status" value="1"/>
</dbReference>
<comment type="subcellular location">
    <subcellularLocation>
        <location evidence="8">Cytoplasm</location>
    </subcellularLocation>
</comment>
<dbReference type="InterPro" id="IPR003593">
    <property type="entry name" value="AAA+_ATPase"/>
</dbReference>
<dbReference type="Pfam" id="PF11638">
    <property type="entry name" value="DnaA_N"/>
    <property type="match status" value="1"/>
</dbReference>
<dbReference type="InterPro" id="IPR020591">
    <property type="entry name" value="Chromosome_initiator_DnaA-like"/>
</dbReference>
<comment type="function">
    <text evidence="8 10">Plays an essential role in the initiation and regulation of chromosomal replication. ATP-DnaA binds to the origin of replication (oriC) to initiate formation of the DNA replication initiation complex once per cell cycle. Binds the DnaA box (a 9 base pair repeat at the origin) and separates the double-stranded (ds)DNA. Forms a right-handed helical filament on oriC DNA; dsDNA binds to the exterior of the filament while single-stranded (ss)DNA is stabiized in the filament's interior. The ATP-DnaA-oriC complex binds and stabilizes one strand of the AT-rich DNA unwinding element (DUE), permitting loading of DNA polymerase. After initiation quickly degrades to an ADP-DnaA complex that is not apt for DNA replication. Binds acidic phospholipids.</text>
</comment>
<feature type="binding site" evidence="8">
    <location>
        <position position="159"/>
    </location>
    <ligand>
        <name>ATP</name>
        <dbReference type="ChEBI" id="CHEBI:30616"/>
    </ligand>
</feature>
<feature type="binding site" evidence="8">
    <location>
        <position position="160"/>
    </location>
    <ligand>
        <name>ATP</name>
        <dbReference type="ChEBI" id="CHEBI:30616"/>
    </ligand>
</feature>
<evidence type="ECO:0000256" key="10">
    <source>
        <dbReference type="RuleBase" id="RU000577"/>
    </source>
</evidence>
<dbReference type="Gene3D" id="3.40.50.300">
    <property type="entry name" value="P-loop containing nucleotide triphosphate hydrolases"/>
    <property type="match status" value="1"/>
</dbReference>
<reference evidence="15 16" key="1">
    <citation type="submission" date="2020-08" db="EMBL/GenBank/DDBJ databases">
        <title>Genome public.</title>
        <authorList>
            <person name="Liu C."/>
            <person name="Sun Q."/>
        </authorList>
    </citation>
    <scope>NUCLEOTIDE SEQUENCE [LARGE SCALE GENOMIC DNA]</scope>
    <source>
        <strain evidence="15 16">BX1</strain>
    </source>
</reference>
<keyword evidence="16" id="KW-1185">Reference proteome</keyword>
<evidence type="ECO:0000256" key="9">
    <source>
        <dbReference type="NCBIfam" id="TIGR00362"/>
    </source>
</evidence>
<feature type="domain" description="Chromosomal replication initiator DnaA C-terminal" evidence="14">
    <location>
        <begin position="358"/>
        <end position="427"/>
    </location>
</feature>
<evidence type="ECO:0000256" key="4">
    <source>
        <dbReference type="ARBA" id="ARBA00022741"/>
    </source>
</evidence>
<dbReference type="InterPro" id="IPR027417">
    <property type="entry name" value="P-loop_NTPase"/>
</dbReference>